<dbReference type="InterPro" id="IPR021776">
    <property type="entry name" value="ActD"/>
</dbReference>
<comment type="caution">
    <text evidence="9">The sequence shown here is derived from an EMBL/GenBank/DDBJ whole genome shotgun (WGS) entry which is preliminary data.</text>
</comment>
<feature type="transmembrane region" description="Helical" evidence="8">
    <location>
        <begin position="383"/>
        <end position="405"/>
    </location>
</feature>
<feature type="transmembrane region" description="Helical" evidence="8">
    <location>
        <begin position="158"/>
        <end position="180"/>
    </location>
</feature>
<keyword evidence="3" id="KW-1003">Cell membrane</keyword>
<feature type="transmembrane region" description="Helical" evidence="8">
    <location>
        <begin position="83"/>
        <end position="103"/>
    </location>
</feature>
<evidence type="ECO:0000313" key="9">
    <source>
        <dbReference type="EMBL" id="MFC6791193.1"/>
    </source>
</evidence>
<keyword evidence="6 8" id="KW-0472">Membrane</keyword>
<evidence type="ECO:0000256" key="4">
    <source>
        <dbReference type="ARBA" id="ARBA00022692"/>
    </source>
</evidence>
<dbReference type="PANTHER" id="PTHR43044">
    <property type="match status" value="1"/>
</dbReference>
<accession>A0ABW2BLA2</accession>
<dbReference type="Pfam" id="PF11821">
    <property type="entry name" value="ActD"/>
    <property type="match status" value="1"/>
</dbReference>
<evidence type="ECO:0000256" key="1">
    <source>
        <dbReference type="ARBA" id="ARBA00004651"/>
    </source>
</evidence>
<feature type="transmembrane region" description="Helical" evidence="8">
    <location>
        <begin position="425"/>
        <end position="448"/>
    </location>
</feature>
<keyword evidence="5 8" id="KW-1133">Transmembrane helix</keyword>
<comment type="similarity">
    <text evidence="2">Belongs to the NrfD family.</text>
</comment>
<feature type="transmembrane region" description="Helical" evidence="8">
    <location>
        <begin position="239"/>
        <end position="259"/>
    </location>
</feature>
<feature type="transmembrane region" description="Helical" evidence="8">
    <location>
        <begin position="534"/>
        <end position="557"/>
    </location>
</feature>
<evidence type="ECO:0000256" key="7">
    <source>
        <dbReference type="SAM" id="MobiDB-lite"/>
    </source>
</evidence>
<gene>
    <name evidence="9" type="ORF">ACFQE0_17175</name>
</gene>
<evidence type="ECO:0000313" key="10">
    <source>
        <dbReference type="Proteomes" id="UP001596292"/>
    </source>
</evidence>
<dbReference type="Pfam" id="PF03916">
    <property type="entry name" value="NrfD"/>
    <property type="match status" value="1"/>
</dbReference>
<reference evidence="10" key="1">
    <citation type="journal article" date="2019" name="Int. J. Syst. Evol. Microbiol.">
        <title>The Global Catalogue of Microorganisms (GCM) 10K type strain sequencing project: providing services to taxonomists for standard genome sequencing and annotation.</title>
        <authorList>
            <consortium name="The Broad Institute Genomics Platform"/>
            <consortium name="The Broad Institute Genome Sequencing Center for Infectious Disease"/>
            <person name="Wu L."/>
            <person name="Ma J."/>
        </authorList>
    </citation>
    <scope>NUCLEOTIDE SEQUENCE [LARGE SCALE GENOMIC DNA]</scope>
    <source>
        <strain evidence="10">CCUG 48316</strain>
    </source>
</reference>
<proteinExistence type="inferred from homology"/>
<protein>
    <submittedName>
        <fullName evidence="9">Quinol:electron acceptor oxidoreductase subunit ActD</fullName>
    </submittedName>
</protein>
<evidence type="ECO:0000256" key="5">
    <source>
        <dbReference type="ARBA" id="ARBA00022989"/>
    </source>
</evidence>
<evidence type="ECO:0000256" key="2">
    <source>
        <dbReference type="ARBA" id="ARBA00008929"/>
    </source>
</evidence>
<dbReference type="EMBL" id="JBHSWN010000001">
    <property type="protein sequence ID" value="MFC6791193.1"/>
    <property type="molecule type" value="Genomic_DNA"/>
</dbReference>
<dbReference type="RefSeq" id="WP_378971828.1">
    <property type="nucleotide sequence ID" value="NZ_JBHSWN010000001.1"/>
</dbReference>
<feature type="region of interest" description="Disordered" evidence="7">
    <location>
        <begin position="700"/>
        <end position="766"/>
    </location>
</feature>
<feature type="transmembrane region" description="Helical" evidence="8">
    <location>
        <begin position="357"/>
        <end position="376"/>
    </location>
</feature>
<feature type="transmembrane region" description="Helical" evidence="8">
    <location>
        <begin position="577"/>
        <end position="599"/>
    </location>
</feature>
<sequence>MSSAQNPAPAIRPGEDMRSVGEAVTAIALHHPAGRGWWIAFAGAAALVGMFVFTLGYLVYEGVGIWDNNNAVVWALDIASYDWWIGVACGSLLVSGILLLLGVEWRGPVSRVAETVALLATAAAGLYPIIHLGRPWYFYWNLPYPNTFGLWPQFRSPLLWDAIDIVSFLVVSVSLWYIGLLPDIACLRDRAYAEATRQIEAVAPTRKIALFRARAYGILASGWRGSAAHWQIRGQAYRIVALLGILLVVAVQTGASVMLAGSVMPGWHGTLLPITFLIHAVLSGVGVTAALIVLVRGVYGLTTLVTDRHLDVLARLMLCLGCASAYCYATEIFGTFLHGDAAGRAVLIRRMEGGHALTFWIAVLGLVLPPQLFWSARARRSPLALAVAGILVAAGAYADHVMVLVVTLTQDFLPSSRLPYQSDPWGVATFVGSLGLFLALILLFVRYLPSLSITEIRRLVPAPGQDGAGRPRREGDSVQGAPLWGVAASFQSEADLAAALQALSALGDKVRLDGYGPVPMPRTLRPLGLEGRSILPYALAGALGGGAAFYGMCVYATAYDYVFLIGGRPRFSWPSFVVPSVSFAMLCGCLAVHAALLWLNRLPRLNHPAFNIPDFLRASQDRFFLAAELRGDGTEAARIERRLSNLPVGGGRPSPWRGSRDERAPVPRLVHVAPAGRLQRSQHGRSGQGSHLGQERLFSQADDHAPSGGGHGAAHRPGPGGAATGRHHRHPGGTRTRPLRHLLHPLPRTGWARSRDDRGARPHPSG</sequence>
<comment type="subcellular location">
    <subcellularLocation>
        <location evidence="1">Cell membrane</location>
        <topology evidence="1">Multi-pass membrane protein</topology>
    </subcellularLocation>
</comment>
<name>A0ABW2BLA2_9HYPH</name>
<dbReference type="Proteomes" id="UP001596292">
    <property type="component" value="Unassembled WGS sequence"/>
</dbReference>
<dbReference type="PANTHER" id="PTHR43044:SF2">
    <property type="entry name" value="POLYSULPHIDE REDUCTASE NRFD"/>
    <property type="match status" value="1"/>
</dbReference>
<feature type="transmembrane region" description="Helical" evidence="8">
    <location>
        <begin position="115"/>
        <end position="138"/>
    </location>
</feature>
<dbReference type="InterPro" id="IPR005614">
    <property type="entry name" value="NrfD-like"/>
</dbReference>
<keyword evidence="4 8" id="KW-0812">Transmembrane</keyword>
<organism evidence="9 10">
    <name type="scientific">Methylobacterium komagatae</name>
    <dbReference type="NCBI Taxonomy" id="374425"/>
    <lineage>
        <taxon>Bacteria</taxon>
        <taxon>Pseudomonadati</taxon>
        <taxon>Pseudomonadota</taxon>
        <taxon>Alphaproteobacteria</taxon>
        <taxon>Hyphomicrobiales</taxon>
        <taxon>Methylobacteriaceae</taxon>
        <taxon>Methylobacterium</taxon>
    </lineage>
</organism>
<feature type="transmembrane region" description="Helical" evidence="8">
    <location>
        <begin position="271"/>
        <end position="295"/>
    </location>
</feature>
<feature type="compositionally biased region" description="Gly residues" evidence="7">
    <location>
        <begin position="707"/>
        <end position="723"/>
    </location>
</feature>
<evidence type="ECO:0000256" key="8">
    <source>
        <dbReference type="SAM" id="Phobius"/>
    </source>
</evidence>
<feature type="transmembrane region" description="Helical" evidence="8">
    <location>
        <begin position="316"/>
        <end position="337"/>
    </location>
</feature>
<feature type="compositionally biased region" description="Basic residues" evidence="7">
    <location>
        <begin position="725"/>
        <end position="743"/>
    </location>
</feature>
<feature type="region of interest" description="Disordered" evidence="7">
    <location>
        <begin position="645"/>
        <end position="666"/>
    </location>
</feature>
<evidence type="ECO:0000256" key="3">
    <source>
        <dbReference type="ARBA" id="ARBA00022475"/>
    </source>
</evidence>
<feature type="transmembrane region" description="Helical" evidence="8">
    <location>
        <begin position="37"/>
        <end position="60"/>
    </location>
</feature>
<keyword evidence="10" id="KW-1185">Reference proteome</keyword>
<evidence type="ECO:0000256" key="6">
    <source>
        <dbReference type="ARBA" id="ARBA00023136"/>
    </source>
</evidence>